<dbReference type="GO" id="GO:0016787">
    <property type="term" value="F:hydrolase activity"/>
    <property type="evidence" value="ECO:0007669"/>
    <property type="project" value="UniProtKB-KW"/>
</dbReference>
<dbReference type="GO" id="GO:0046655">
    <property type="term" value="P:folic acid metabolic process"/>
    <property type="evidence" value="ECO:0007669"/>
    <property type="project" value="TreeGrafter"/>
</dbReference>
<feature type="domain" description="Nudix hydrolase" evidence="10">
    <location>
        <begin position="7"/>
        <end position="148"/>
    </location>
</feature>
<evidence type="ECO:0000256" key="1">
    <source>
        <dbReference type="ARBA" id="ARBA00004903"/>
    </source>
</evidence>
<dbReference type="PANTHER" id="PTHR48069:SF3">
    <property type="entry name" value="DIHYDROFOLATE REDUCTASE"/>
    <property type="match status" value="1"/>
</dbReference>
<dbReference type="InterPro" id="IPR015797">
    <property type="entry name" value="NUDIX_hydrolase-like_dom_sf"/>
</dbReference>
<dbReference type="RefSeq" id="WP_012802395.1">
    <property type="nucleotide sequence ID" value="NC_013169.1"/>
</dbReference>
<dbReference type="PROSITE" id="PS00893">
    <property type="entry name" value="NUDIX_BOX"/>
    <property type="match status" value="1"/>
</dbReference>
<dbReference type="InterPro" id="IPR017925">
    <property type="entry name" value="DHFR_CS"/>
</dbReference>
<dbReference type="GO" id="GO:0006730">
    <property type="term" value="P:one-carbon metabolic process"/>
    <property type="evidence" value="ECO:0007669"/>
    <property type="project" value="UniProtKB-KW"/>
</dbReference>
<keyword evidence="5" id="KW-0378">Hydrolase</keyword>
<sequence length="337" mass="36853">MPSPRFQVVPSAYVALLRDDPARPGRTEVLLQERRGTGYMDRWWACGAAGHVELGESVLHAAAREATEELGVTIDPVDLHPVTTLHRHIALTSPLEERYDTFVMARRWAGEPAVRESDKCAGLRWWALDDLPERTVPHEAQVLAALAEAERTGEPVPAVMTRGFSQSLTLVVAVARNGAIGRDGDLPWHLPGDLKHFKDTTMGGTMVMGRRTFESFPRPLPGRRHVVMTSDPTWLPGGPAVEGDPASGARFDEVLVARSWAEALLMAGDGEVFVVGGAGVFADALPVADRLVLTEVDQSPQDADTFFPITWPVDPTVWHESSRTPGEGYAIVEYRRG</sequence>
<evidence type="ECO:0000256" key="7">
    <source>
        <dbReference type="ARBA" id="ARBA00023002"/>
    </source>
</evidence>
<dbReference type="GO" id="GO:0046654">
    <property type="term" value="P:tetrahydrofolate biosynthetic process"/>
    <property type="evidence" value="ECO:0007669"/>
    <property type="project" value="UniProtKB-UniPathway"/>
</dbReference>
<dbReference type="PRINTS" id="PR00070">
    <property type="entry name" value="DHFR"/>
</dbReference>
<dbReference type="SUPFAM" id="SSF55811">
    <property type="entry name" value="Nudix"/>
    <property type="match status" value="1"/>
</dbReference>
<dbReference type="CDD" id="cd04683">
    <property type="entry name" value="NUDIX_Hydrolase"/>
    <property type="match status" value="1"/>
</dbReference>
<gene>
    <name evidence="11" type="ordered locus">Ksed_09350</name>
</gene>
<dbReference type="GO" id="GO:0046452">
    <property type="term" value="P:dihydrofolate metabolic process"/>
    <property type="evidence" value="ECO:0007669"/>
    <property type="project" value="TreeGrafter"/>
</dbReference>
<name>C7NFY1_KYTSD</name>
<dbReference type="HOGENOM" id="CLU_823325_0_0_11"/>
<comment type="pathway">
    <text evidence="1">Cofactor biosynthesis; tetrahydrofolate biosynthesis; 5,6,7,8-tetrahydrofolate from 7,8-dihydrofolate: step 1/1.</text>
</comment>
<dbReference type="Pfam" id="PF00293">
    <property type="entry name" value="NUDIX"/>
    <property type="match status" value="1"/>
</dbReference>
<dbReference type="SUPFAM" id="SSF53597">
    <property type="entry name" value="Dihydrofolate reductase-like"/>
    <property type="match status" value="1"/>
</dbReference>
<evidence type="ECO:0000259" key="10">
    <source>
        <dbReference type="PROSITE" id="PS51462"/>
    </source>
</evidence>
<dbReference type="PROSITE" id="PS51462">
    <property type="entry name" value="NUDIX"/>
    <property type="match status" value="1"/>
</dbReference>
<organism evidence="11 12">
    <name type="scientific">Kytococcus sedentarius (strain ATCC 14392 / DSM 20547 / JCM 11482 / CCUG 33030 / NBRC 15357 / NCTC 11040 / CCM 314 / 541)</name>
    <name type="common">Micrococcus sedentarius</name>
    <dbReference type="NCBI Taxonomy" id="478801"/>
    <lineage>
        <taxon>Bacteria</taxon>
        <taxon>Bacillati</taxon>
        <taxon>Actinomycetota</taxon>
        <taxon>Actinomycetes</taxon>
        <taxon>Micrococcales</taxon>
        <taxon>Kytococcaceae</taxon>
        <taxon>Kytococcus</taxon>
    </lineage>
</organism>
<evidence type="ECO:0000256" key="5">
    <source>
        <dbReference type="ARBA" id="ARBA00022801"/>
    </source>
</evidence>
<dbReference type="PROSITE" id="PS51330">
    <property type="entry name" value="DHFR_2"/>
    <property type="match status" value="1"/>
</dbReference>
<dbReference type="GO" id="GO:0004146">
    <property type="term" value="F:dihydrofolate reductase activity"/>
    <property type="evidence" value="ECO:0007669"/>
    <property type="project" value="UniProtKB-EC"/>
</dbReference>
<evidence type="ECO:0000256" key="6">
    <source>
        <dbReference type="ARBA" id="ARBA00022857"/>
    </source>
</evidence>
<dbReference type="EC" id="1.5.1.3" evidence="3"/>
<protein>
    <recommendedName>
        <fullName evidence="3">dihydrofolate reductase</fullName>
        <ecNumber evidence="3">1.5.1.3</ecNumber>
    </recommendedName>
</protein>
<reference evidence="11 12" key="1">
    <citation type="journal article" date="2009" name="Stand. Genomic Sci.">
        <title>Complete genome sequence of Kytococcus sedentarius type strain (541).</title>
        <authorList>
            <person name="Sims D."/>
            <person name="Brettin T."/>
            <person name="Detter J.C."/>
            <person name="Han C."/>
            <person name="Lapidus A."/>
            <person name="Copeland A."/>
            <person name="Glavina Del Rio T."/>
            <person name="Nolan M."/>
            <person name="Chen F."/>
            <person name="Lucas S."/>
            <person name="Tice H."/>
            <person name="Cheng J.F."/>
            <person name="Bruce D."/>
            <person name="Goodwin L."/>
            <person name="Pitluck S."/>
            <person name="Ovchinnikova G."/>
            <person name="Pati A."/>
            <person name="Ivanova N."/>
            <person name="Mavrommatis K."/>
            <person name="Chen A."/>
            <person name="Palaniappan K."/>
            <person name="D'haeseleer P."/>
            <person name="Chain P."/>
            <person name="Bristow J."/>
            <person name="Eisen J.A."/>
            <person name="Markowitz V."/>
            <person name="Hugenholtz P."/>
            <person name="Schneider S."/>
            <person name="Goker M."/>
            <person name="Pukall R."/>
            <person name="Kyrpides N.C."/>
            <person name="Klenk H.P."/>
        </authorList>
    </citation>
    <scope>NUCLEOTIDE SEQUENCE [LARGE SCALE GENOMIC DNA]</scope>
    <source>
        <strain evidence="12">ATCC 14392 / DSM 20547 / JCM 11482 / CCUG 33030 / NBRC 15357 / NCTC 11040 / CCM 314 / 541</strain>
    </source>
</reference>
<accession>C7NFY1</accession>
<dbReference type="PANTHER" id="PTHR48069">
    <property type="entry name" value="DIHYDROFOLATE REDUCTASE"/>
    <property type="match status" value="1"/>
</dbReference>
<dbReference type="Gene3D" id="3.90.79.10">
    <property type="entry name" value="Nucleoside Triphosphate Pyrophosphohydrolase"/>
    <property type="match status" value="1"/>
</dbReference>
<dbReference type="Proteomes" id="UP000006666">
    <property type="component" value="Chromosome"/>
</dbReference>
<dbReference type="eggNOG" id="COG0262">
    <property type="taxonomic scope" value="Bacteria"/>
</dbReference>
<evidence type="ECO:0000256" key="2">
    <source>
        <dbReference type="ARBA" id="ARBA00009539"/>
    </source>
</evidence>
<keyword evidence="6" id="KW-0521">NADP</keyword>
<evidence type="ECO:0000256" key="8">
    <source>
        <dbReference type="RuleBase" id="RU004474"/>
    </source>
</evidence>
<evidence type="ECO:0000256" key="3">
    <source>
        <dbReference type="ARBA" id="ARBA00012856"/>
    </source>
</evidence>
<dbReference type="AlphaFoldDB" id="C7NFY1"/>
<comment type="similarity">
    <text evidence="2 8">Belongs to the dihydrofolate reductase family.</text>
</comment>
<evidence type="ECO:0000256" key="4">
    <source>
        <dbReference type="ARBA" id="ARBA00022563"/>
    </source>
</evidence>
<dbReference type="GO" id="GO:0050661">
    <property type="term" value="F:NADP binding"/>
    <property type="evidence" value="ECO:0007669"/>
    <property type="project" value="InterPro"/>
</dbReference>
<dbReference type="UniPathway" id="UPA00077">
    <property type="reaction ID" value="UER00158"/>
</dbReference>
<dbReference type="Gene3D" id="3.40.430.10">
    <property type="entry name" value="Dihydrofolate Reductase, subunit A"/>
    <property type="match status" value="1"/>
</dbReference>
<dbReference type="Pfam" id="PF00186">
    <property type="entry name" value="DHFR_1"/>
    <property type="match status" value="1"/>
</dbReference>
<dbReference type="InterPro" id="IPR000086">
    <property type="entry name" value="NUDIX_hydrolase_dom"/>
</dbReference>
<dbReference type="InterPro" id="IPR020084">
    <property type="entry name" value="NUDIX_hydrolase_CS"/>
</dbReference>
<dbReference type="EMBL" id="CP001686">
    <property type="protein sequence ID" value="ACV05981.1"/>
    <property type="molecule type" value="Genomic_DNA"/>
</dbReference>
<keyword evidence="12" id="KW-1185">Reference proteome</keyword>
<evidence type="ECO:0000313" key="11">
    <source>
        <dbReference type="EMBL" id="ACV05981.1"/>
    </source>
</evidence>
<evidence type="ECO:0000259" key="9">
    <source>
        <dbReference type="PROSITE" id="PS51330"/>
    </source>
</evidence>
<dbReference type="KEGG" id="kse:Ksed_09350"/>
<evidence type="ECO:0000313" key="12">
    <source>
        <dbReference type="Proteomes" id="UP000006666"/>
    </source>
</evidence>
<dbReference type="eggNOG" id="COG1051">
    <property type="taxonomic scope" value="Bacteria"/>
</dbReference>
<dbReference type="InterPro" id="IPR001796">
    <property type="entry name" value="DHFR_dom"/>
</dbReference>
<keyword evidence="4" id="KW-0554">One-carbon metabolism</keyword>
<keyword evidence="7" id="KW-0560">Oxidoreductase</keyword>
<dbReference type="InterPro" id="IPR024072">
    <property type="entry name" value="DHFR-like_dom_sf"/>
</dbReference>
<dbReference type="InterPro" id="IPR012259">
    <property type="entry name" value="DHFR"/>
</dbReference>
<proteinExistence type="inferred from homology"/>
<dbReference type="PROSITE" id="PS00075">
    <property type="entry name" value="DHFR_1"/>
    <property type="match status" value="1"/>
</dbReference>
<dbReference type="STRING" id="478801.Ksed_09350"/>
<dbReference type="GO" id="GO:0005829">
    <property type="term" value="C:cytosol"/>
    <property type="evidence" value="ECO:0007669"/>
    <property type="project" value="TreeGrafter"/>
</dbReference>
<feature type="domain" description="DHFR" evidence="9">
    <location>
        <begin position="167"/>
        <end position="337"/>
    </location>
</feature>
<dbReference type="CDD" id="cd00209">
    <property type="entry name" value="DHFR"/>
    <property type="match status" value="1"/>
</dbReference>